<dbReference type="SMART" id="SM00906">
    <property type="entry name" value="Fungal_trans"/>
    <property type="match status" value="1"/>
</dbReference>
<dbReference type="GO" id="GO:0000981">
    <property type="term" value="F:DNA-binding transcription factor activity, RNA polymerase II-specific"/>
    <property type="evidence" value="ECO:0007669"/>
    <property type="project" value="InterPro"/>
</dbReference>
<feature type="domain" description="Zn(2)-C6 fungal-type" evidence="4">
    <location>
        <begin position="27"/>
        <end position="60"/>
    </location>
</feature>
<keyword evidence="1" id="KW-0479">Metal-binding</keyword>
<dbReference type="Proteomes" id="UP000217199">
    <property type="component" value="Unassembled WGS sequence"/>
</dbReference>
<evidence type="ECO:0000256" key="1">
    <source>
        <dbReference type="ARBA" id="ARBA00022723"/>
    </source>
</evidence>
<evidence type="ECO:0000256" key="3">
    <source>
        <dbReference type="SAM" id="MobiDB-lite"/>
    </source>
</evidence>
<name>A0A286U9S3_9AGAM</name>
<dbReference type="CDD" id="cd00067">
    <property type="entry name" value="GAL4"/>
    <property type="match status" value="1"/>
</dbReference>
<feature type="compositionally biased region" description="Polar residues" evidence="3">
    <location>
        <begin position="679"/>
        <end position="693"/>
    </location>
</feature>
<evidence type="ECO:0000256" key="2">
    <source>
        <dbReference type="ARBA" id="ARBA00023242"/>
    </source>
</evidence>
<dbReference type="PANTHER" id="PTHR46910">
    <property type="entry name" value="TRANSCRIPTION FACTOR PDR1"/>
    <property type="match status" value="1"/>
</dbReference>
<organism evidence="5 6">
    <name type="scientific">Pyrrhoderma noxium</name>
    <dbReference type="NCBI Taxonomy" id="2282107"/>
    <lineage>
        <taxon>Eukaryota</taxon>
        <taxon>Fungi</taxon>
        <taxon>Dikarya</taxon>
        <taxon>Basidiomycota</taxon>
        <taxon>Agaricomycotina</taxon>
        <taxon>Agaricomycetes</taxon>
        <taxon>Hymenochaetales</taxon>
        <taxon>Hymenochaetaceae</taxon>
        <taxon>Pyrrhoderma</taxon>
    </lineage>
</organism>
<dbReference type="GO" id="GO:0003677">
    <property type="term" value="F:DNA binding"/>
    <property type="evidence" value="ECO:0007669"/>
    <property type="project" value="InterPro"/>
</dbReference>
<dbReference type="PANTHER" id="PTHR46910:SF38">
    <property type="entry name" value="ZN(2)-C6 FUNGAL-TYPE DOMAIN-CONTAINING PROTEIN"/>
    <property type="match status" value="1"/>
</dbReference>
<feature type="region of interest" description="Disordered" evidence="3">
    <location>
        <begin position="739"/>
        <end position="790"/>
    </location>
</feature>
<dbReference type="Gene3D" id="4.10.240.10">
    <property type="entry name" value="Zn(2)-C6 fungal-type DNA-binding domain"/>
    <property type="match status" value="1"/>
</dbReference>
<dbReference type="PROSITE" id="PS50048">
    <property type="entry name" value="ZN2_CY6_FUNGAL_2"/>
    <property type="match status" value="1"/>
</dbReference>
<comment type="caution">
    <text evidence="5">The sequence shown here is derived from an EMBL/GenBank/DDBJ whole genome shotgun (WGS) entry which is preliminary data.</text>
</comment>
<evidence type="ECO:0000313" key="5">
    <source>
        <dbReference type="EMBL" id="PAV16309.1"/>
    </source>
</evidence>
<dbReference type="Pfam" id="PF00172">
    <property type="entry name" value="Zn_clus"/>
    <property type="match status" value="1"/>
</dbReference>
<protein>
    <submittedName>
        <fullName evidence="5">Fungal specific transcription</fullName>
    </submittedName>
</protein>
<feature type="compositionally biased region" description="Polar residues" evidence="3">
    <location>
        <begin position="760"/>
        <end position="771"/>
    </location>
</feature>
<feature type="compositionally biased region" description="Polar residues" evidence="3">
    <location>
        <begin position="742"/>
        <end position="751"/>
    </location>
</feature>
<dbReference type="InParanoid" id="A0A286U9S3"/>
<dbReference type="GO" id="GO:0008270">
    <property type="term" value="F:zinc ion binding"/>
    <property type="evidence" value="ECO:0007669"/>
    <property type="project" value="InterPro"/>
</dbReference>
<accession>A0A286U9S3</accession>
<dbReference type="AlphaFoldDB" id="A0A286U9S3"/>
<reference evidence="5 6" key="1">
    <citation type="journal article" date="2017" name="Mol. Ecol.">
        <title>Comparative and population genomic landscape of Phellinus noxius: A hypervariable fungus causing root rot in trees.</title>
        <authorList>
            <person name="Chung C.L."/>
            <person name="Lee T.J."/>
            <person name="Akiba M."/>
            <person name="Lee H.H."/>
            <person name="Kuo T.H."/>
            <person name="Liu D."/>
            <person name="Ke H.M."/>
            <person name="Yokoi T."/>
            <person name="Roa M.B."/>
            <person name="Lu M.J."/>
            <person name="Chang Y.Y."/>
            <person name="Ann P.J."/>
            <person name="Tsai J.N."/>
            <person name="Chen C.Y."/>
            <person name="Tzean S.S."/>
            <person name="Ota Y."/>
            <person name="Hattori T."/>
            <person name="Sahashi N."/>
            <person name="Liou R.F."/>
            <person name="Kikuchi T."/>
            <person name="Tsai I.J."/>
        </authorList>
    </citation>
    <scope>NUCLEOTIDE SEQUENCE [LARGE SCALE GENOMIC DNA]</scope>
    <source>
        <strain evidence="5 6">FFPRI411160</strain>
    </source>
</reference>
<dbReference type="OrthoDB" id="4456959at2759"/>
<dbReference type="EMBL" id="NBII01000008">
    <property type="protein sequence ID" value="PAV16309.1"/>
    <property type="molecule type" value="Genomic_DNA"/>
</dbReference>
<dbReference type="PROSITE" id="PS00463">
    <property type="entry name" value="ZN2_CY6_FUNGAL_1"/>
    <property type="match status" value="1"/>
</dbReference>
<dbReference type="InterPro" id="IPR036864">
    <property type="entry name" value="Zn2-C6_fun-type_DNA-bd_sf"/>
</dbReference>
<dbReference type="InterPro" id="IPR050987">
    <property type="entry name" value="AtrR-like"/>
</dbReference>
<dbReference type="GO" id="GO:0006351">
    <property type="term" value="P:DNA-templated transcription"/>
    <property type="evidence" value="ECO:0007669"/>
    <property type="project" value="InterPro"/>
</dbReference>
<evidence type="ECO:0000259" key="4">
    <source>
        <dbReference type="PROSITE" id="PS50048"/>
    </source>
</evidence>
<evidence type="ECO:0000313" key="6">
    <source>
        <dbReference type="Proteomes" id="UP000217199"/>
    </source>
</evidence>
<gene>
    <name evidence="5" type="ORF">PNOK_0792900</name>
</gene>
<feature type="region of interest" description="Disordered" evidence="3">
    <location>
        <begin position="661"/>
        <end position="697"/>
    </location>
</feature>
<sequence length="904" mass="100176">MSSGEEDNHEGEQGLSQDFKKRRIQRACDTCRRKKIRCDGGQMPGNRCSNCSAYNLDCTYVEAAKKRGPPKGYVESLENRLENMEKLLQRLCPDADFTQELGPHIDRENWSLDRRGLEVMPASDNRQGDIRRRNLARMVVPSGPPLTGDVSAGCYNDEDFAASEDELGTGTLAEGLKRLAVDPLDRRFHGKSSGVMLVQTAMNLKQEYSGGEVRKSLIIPPTRRPEFWSPHPWEIVSMECGVQYLYPPDDLLPILVDNYFQNLNPYLPLLHRPSFERALADRRHHTDVGFGSVVMLVCSIGARWSEDRRCCLEGTGAHSAGWKWFDQVQVHRKSFMGPPRLYDLQIYALSSLFLQYSSSPQSSWTMVGIGLRLAQDVGAHRRKVYNAPLSVESELWKRAFWVLVSMDRFGSAALGRPCAIQDEDFDLELPLEVDDEYWEHPDPTKAFKQPPGIPCSISYFISFLKLNQILAFALRTIYSINKSKILLGFVGPQWEQHIVAELDSALNKWIDTVPDHLRWDPHRENALHFNQSATLYATYYHLQILIHRPFIPSPRKPSPLAFPSLAICTNAARSCSHVTDICRRRGVLPLPQMQIAAFSSGIVLLLNIWGAKKSGTYVDTEKQMSDVRKCMNVLRSIEGRFISAGRLWDILNELACAGDIPLDKATPPSNNKRERGSDSPISNEASPSPSQVPIQDGARPVAGRRNLSAFSSSFSAHAAASSGLPYDTEQLSRANPELVPNLHTSGVNGAGNNNNNNNNSLSVPWLSSTQVPGGGGGAPPPTGSNSVDQMFGTSSNVNGMPNLNIFDLFQSDPQMFNVPMLDNQQGYHLPTVNSAPTQGMGKTSSYAPETEAHGSGFGQLDGSLPSEALQMWSTAPTSFDLEDWGSYLHNVNGSSAENVPAQRG</sequence>
<keyword evidence="6" id="KW-1185">Reference proteome</keyword>
<dbReference type="InterPro" id="IPR001138">
    <property type="entry name" value="Zn2Cys6_DnaBD"/>
</dbReference>
<keyword evidence="2" id="KW-0539">Nucleus</keyword>
<dbReference type="CDD" id="cd15486">
    <property type="entry name" value="ZIP_Sip4"/>
    <property type="match status" value="1"/>
</dbReference>
<dbReference type="Pfam" id="PF04082">
    <property type="entry name" value="Fungal_trans"/>
    <property type="match status" value="1"/>
</dbReference>
<dbReference type="SUPFAM" id="SSF57701">
    <property type="entry name" value="Zn2/Cys6 DNA-binding domain"/>
    <property type="match status" value="1"/>
</dbReference>
<proteinExistence type="predicted"/>
<dbReference type="SMART" id="SM00066">
    <property type="entry name" value="GAL4"/>
    <property type="match status" value="1"/>
</dbReference>
<dbReference type="InterPro" id="IPR007219">
    <property type="entry name" value="XnlR_reg_dom"/>
</dbReference>
<dbReference type="STRING" id="2282107.A0A286U9S3"/>
<dbReference type="CDD" id="cd12148">
    <property type="entry name" value="fungal_TF_MHR"/>
    <property type="match status" value="1"/>
</dbReference>